<dbReference type="AlphaFoldDB" id="A0A8T1GD94"/>
<name>A0A8T1GD94_9STRA</name>
<accession>A0A8T1GD94</accession>
<reference evidence="3" key="1">
    <citation type="submission" date="2018-10" db="EMBL/GenBank/DDBJ databases">
        <title>Effector identification in a new, highly contiguous assembly of the strawberry crown rot pathogen Phytophthora cactorum.</title>
        <authorList>
            <person name="Armitage A.D."/>
            <person name="Nellist C.F."/>
            <person name="Bates H."/>
            <person name="Vickerstaff R.J."/>
            <person name="Harrison R.J."/>
        </authorList>
    </citation>
    <scope>NUCLEOTIDE SEQUENCE</scope>
    <source>
        <strain evidence="3">P415</strain>
    </source>
</reference>
<comment type="caution">
    <text evidence="3">The sequence shown here is derived from an EMBL/GenBank/DDBJ whole genome shotgun (WGS) entry which is preliminary data.</text>
</comment>
<evidence type="ECO:0000313" key="4">
    <source>
        <dbReference type="Proteomes" id="UP000697107"/>
    </source>
</evidence>
<evidence type="ECO:0000256" key="1">
    <source>
        <dbReference type="SAM" id="MobiDB-lite"/>
    </source>
</evidence>
<feature type="domain" description="DUF6818" evidence="2">
    <location>
        <begin position="27"/>
        <end position="56"/>
    </location>
</feature>
<evidence type="ECO:0000313" key="3">
    <source>
        <dbReference type="EMBL" id="KAG2993941.1"/>
    </source>
</evidence>
<sequence length="239" mass="27417">MAKLTGSTNYKLQEVRRLLVLVCKYPPLGKNEWERFASANNTNRGRGVAEHDYESLCPPAALKQTSLASLPSGAATAAIRTGSPSVGRIRDQKEARRYPKLTNASNRLGRFNLTELRETIGRKRSNEDDDELLEASYVKAKRLRTATAATVLKKRLSDLENISGTMDSNIHEVIMMRREENERRAESHRTEEEQRRRDELAAREARYLADKAEAKERRRQEKMEKCASRDKEEARQRTQ</sequence>
<dbReference type="PANTHER" id="PTHR34409">
    <property type="entry name" value="SET DOMAIN-CONTAINING PROTEIN"/>
    <property type="match status" value="1"/>
</dbReference>
<dbReference type="EMBL" id="RCML01000066">
    <property type="protein sequence ID" value="KAG2993941.1"/>
    <property type="molecule type" value="Genomic_DNA"/>
</dbReference>
<dbReference type="VEuPathDB" id="FungiDB:PC110_g3893"/>
<proteinExistence type="predicted"/>
<organism evidence="3 4">
    <name type="scientific">Phytophthora cactorum</name>
    <dbReference type="NCBI Taxonomy" id="29920"/>
    <lineage>
        <taxon>Eukaryota</taxon>
        <taxon>Sar</taxon>
        <taxon>Stramenopiles</taxon>
        <taxon>Oomycota</taxon>
        <taxon>Peronosporomycetes</taxon>
        <taxon>Peronosporales</taxon>
        <taxon>Peronosporaceae</taxon>
        <taxon>Phytophthora</taxon>
    </lineage>
</organism>
<dbReference type="VEuPathDB" id="FungiDB:PC110_g3894"/>
<protein>
    <recommendedName>
        <fullName evidence="2">DUF6818 domain-containing protein</fullName>
    </recommendedName>
</protein>
<gene>
    <name evidence="3" type="ORF">PC118_g3772</name>
</gene>
<feature type="region of interest" description="Disordered" evidence="1">
    <location>
        <begin position="179"/>
        <end position="239"/>
    </location>
</feature>
<evidence type="ECO:0000259" key="2">
    <source>
        <dbReference type="Pfam" id="PF20681"/>
    </source>
</evidence>
<dbReference type="Pfam" id="PF20681">
    <property type="entry name" value="DUF6818"/>
    <property type="match status" value="1"/>
</dbReference>
<dbReference type="Proteomes" id="UP000697107">
    <property type="component" value="Unassembled WGS sequence"/>
</dbReference>
<dbReference type="PANTHER" id="PTHR34409:SF1">
    <property type="entry name" value="MYB-LIKE DOMAIN-CONTAINING PROTEIN"/>
    <property type="match status" value="1"/>
</dbReference>
<dbReference type="InterPro" id="IPR049203">
    <property type="entry name" value="DUF6818"/>
</dbReference>